<proteinExistence type="predicted"/>
<dbReference type="PANTHER" id="PTHR30213:SF0">
    <property type="entry name" value="UPF0761 MEMBRANE PROTEIN YIHY"/>
    <property type="match status" value="1"/>
</dbReference>
<feature type="transmembrane region" description="Helical" evidence="6">
    <location>
        <begin position="56"/>
        <end position="76"/>
    </location>
</feature>
<reference evidence="7" key="1">
    <citation type="journal article" date="2015" name="Nature">
        <title>Complex archaea that bridge the gap between prokaryotes and eukaryotes.</title>
        <authorList>
            <person name="Spang A."/>
            <person name="Saw J.H."/>
            <person name="Jorgensen S.L."/>
            <person name="Zaremba-Niedzwiedzka K."/>
            <person name="Martijn J."/>
            <person name="Lind A.E."/>
            <person name="van Eijk R."/>
            <person name="Schleper C."/>
            <person name="Guy L."/>
            <person name="Ettema T.J."/>
        </authorList>
    </citation>
    <scope>NUCLEOTIDE SEQUENCE</scope>
</reference>
<dbReference type="InterPro" id="IPR017039">
    <property type="entry name" value="Virul_fac_BrkB"/>
</dbReference>
<comment type="caution">
    <text evidence="7">The sequence shown here is derived from an EMBL/GenBank/DDBJ whole genome shotgun (WGS) entry which is preliminary data.</text>
</comment>
<dbReference type="SUPFAM" id="SSF46785">
    <property type="entry name" value="Winged helix' DNA-binding domain"/>
    <property type="match status" value="1"/>
</dbReference>
<gene>
    <name evidence="7" type="ORF">LCGC14_2750410</name>
</gene>
<keyword evidence="2" id="KW-1003">Cell membrane</keyword>
<dbReference type="Gene3D" id="1.10.10.10">
    <property type="entry name" value="Winged helix-like DNA-binding domain superfamily/Winged helix DNA-binding domain"/>
    <property type="match status" value="1"/>
</dbReference>
<evidence type="ECO:0000256" key="3">
    <source>
        <dbReference type="ARBA" id="ARBA00022692"/>
    </source>
</evidence>
<comment type="subcellular location">
    <subcellularLocation>
        <location evidence="1">Cell membrane</location>
        <topology evidence="1">Multi-pass membrane protein</topology>
    </subcellularLocation>
</comment>
<dbReference type="Pfam" id="PF03631">
    <property type="entry name" value="Virul_fac_BrkB"/>
    <property type="match status" value="1"/>
</dbReference>
<dbReference type="EMBL" id="LAZR01050274">
    <property type="protein sequence ID" value="KKK87722.1"/>
    <property type="molecule type" value="Genomic_DNA"/>
</dbReference>
<keyword evidence="5 6" id="KW-0472">Membrane</keyword>
<feature type="transmembrane region" description="Helical" evidence="6">
    <location>
        <begin position="175"/>
        <end position="193"/>
    </location>
</feature>
<accession>A0A0F8Z1W8</accession>
<dbReference type="GO" id="GO:0005886">
    <property type="term" value="C:plasma membrane"/>
    <property type="evidence" value="ECO:0007669"/>
    <property type="project" value="UniProtKB-SubCell"/>
</dbReference>
<feature type="non-terminal residue" evidence="7">
    <location>
        <position position="1"/>
    </location>
</feature>
<dbReference type="AlphaFoldDB" id="A0A0F8Z1W8"/>
<feature type="transmembrane region" description="Helical" evidence="6">
    <location>
        <begin position="96"/>
        <end position="120"/>
    </location>
</feature>
<name>A0A0F8Z1W8_9ZZZZ</name>
<evidence type="ECO:0000256" key="4">
    <source>
        <dbReference type="ARBA" id="ARBA00022989"/>
    </source>
</evidence>
<keyword evidence="3 6" id="KW-0812">Transmembrane</keyword>
<evidence type="ECO:0000256" key="1">
    <source>
        <dbReference type="ARBA" id="ARBA00004651"/>
    </source>
</evidence>
<dbReference type="NCBIfam" id="TIGR00765">
    <property type="entry name" value="yihY_not_rbn"/>
    <property type="match status" value="1"/>
</dbReference>
<feature type="transmembrane region" description="Helical" evidence="6">
    <location>
        <begin position="140"/>
        <end position="163"/>
    </location>
</feature>
<evidence type="ECO:0000313" key="7">
    <source>
        <dbReference type="EMBL" id="KKK87722.1"/>
    </source>
</evidence>
<dbReference type="InterPro" id="IPR036388">
    <property type="entry name" value="WH-like_DNA-bd_sf"/>
</dbReference>
<organism evidence="7">
    <name type="scientific">marine sediment metagenome</name>
    <dbReference type="NCBI Taxonomy" id="412755"/>
    <lineage>
        <taxon>unclassified sequences</taxon>
        <taxon>metagenomes</taxon>
        <taxon>ecological metagenomes</taxon>
    </lineage>
</organism>
<evidence type="ECO:0000256" key="5">
    <source>
        <dbReference type="ARBA" id="ARBA00023136"/>
    </source>
</evidence>
<feature type="transmembrane region" description="Helical" evidence="6">
    <location>
        <begin position="205"/>
        <end position="228"/>
    </location>
</feature>
<keyword evidence="4 6" id="KW-1133">Transmembrane helix</keyword>
<evidence type="ECO:0000256" key="2">
    <source>
        <dbReference type="ARBA" id="ARBA00022475"/>
    </source>
</evidence>
<protein>
    <submittedName>
        <fullName evidence="7">Uncharacterized protein</fullName>
    </submittedName>
</protein>
<dbReference type="PANTHER" id="PTHR30213">
    <property type="entry name" value="INNER MEMBRANE PROTEIN YHJD"/>
    <property type="match status" value="1"/>
</dbReference>
<evidence type="ECO:0000256" key="6">
    <source>
        <dbReference type="SAM" id="Phobius"/>
    </source>
</evidence>
<sequence>LSIVPVLAMAFGIAKGFGYEKLLQEQIIQQIPEQEALLKQIIEFAQNLLETARGGLVAGIGVIVLLYTVVKILSNIEQSFNVIWGIKKSRSMGRKIGDYLSLMLVYPVMMILSSSITVFLTTQVAQLSEKAALLDSVSSFVLSLLKLSPYVLVWALFSFIYIFMPNTKIRFKSGILSGIFAGTLYQLAQLAYITLQVGMQKYNAIYGSFAALPLFIIWLQLSWTIVLIGGEISYSHQNFDVNEVDFDPSDISNLSKKRIALQIMHFIIQEFKKGGKPLTESHILQLLKIPARPLRQILNELLESGILSAIHSEENEDPAYLPAQDPDLLTVGYVLKALETEGKDEMPIPETDALETFDKTLSAFWDMIHQSPLNKKLKEI</sequence>
<dbReference type="InterPro" id="IPR036390">
    <property type="entry name" value="WH_DNA-bd_sf"/>
</dbReference>